<protein>
    <submittedName>
        <fullName evidence="2">Uncharacterized protein</fullName>
    </submittedName>
</protein>
<organism evidence="2 3">
    <name type="scientific">Verticillium longisporum</name>
    <name type="common">Verticillium dahliae var. longisporum</name>
    <dbReference type="NCBI Taxonomy" id="100787"/>
    <lineage>
        <taxon>Eukaryota</taxon>
        <taxon>Fungi</taxon>
        <taxon>Dikarya</taxon>
        <taxon>Ascomycota</taxon>
        <taxon>Pezizomycotina</taxon>
        <taxon>Sordariomycetes</taxon>
        <taxon>Hypocreomycetidae</taxon>
        <taxon>Glomerellales</taxon>
        <taxon>Plectosphaerellaceae</taxon>
        <taxon>Verticillium</taxon>
    </lineage>
</organism>
<accession>A0A8I2ZG03</accession>
<dbReference type="AlphaFoldDB" id="A0A8I2ZG03"/>
<dbReference type="Proteomes" id="UP000689129">
    <property type="component" value="Unassembled WGS sequence"/>
</dbReference>
<reference evidence="2" key="1">
    <citation type="journal article" date="2021" name="Mol. Plant Pathol.">
        <title>A 20-kb lineage-specific genomic region tames virulence in pathogenic amphidiploid Verticillium longisporum.</title>
        <authorList>
            <person name="Harting R."/>
            <person name="Starke J."/>
            <person name="Kusch H."/>
            <person name="Poggeler S."/>
            <person name="Maurus I."/>
            <person name="Schluter R."/>
            <person name="Landesfeind M."/>
            <person name="Bulla I."/>
            <person name="Nowrousian M."/>
            <person name="de Jonge R."/>
            <person name="Stahlhut G."/>
            <person name="Hoff K.J."/>
            <person name="Asshauer K.P."/>
            <person name="Thurmer A."/>
            <person name="Stanke M."/>
            <person name="Daniel R."/>
            <person name="Morgenstern B."/>
            <person name="Thomma B.P.H.J."/>
            <person name="Kronstad J.W."/>
            <person name="Braus-Stromeyer S.A."/>
            <person name="Braus G.H."/>
        </authorList>
    </citation>
    <scope>NUCLEOTIDE SEQUENCE</scope>
    <source>
        <strain evidence="2">Vl32</strain>
    </source>
</reference>
<evidence type="ECO:0000313" key="2">
    <source>
        <dbReference type="EMBL" id="KAG7130698.1"/>
    </source>
</evidence>
<evidence type="ECO:0000256" key="1">
    <source>
        <dbReference type="SAM" id="Phobius"/>
    </source>
</evidence>
<keyword evidence="1" id="KW-1133">Transmembrane helix</keyword>
<proteinExistence type="predicted"/>
<name>A0A8I2ZG03_VERLO</name>
<gene>
    <name evidence="2" type="ORF">HYQ45_010568</name>
</gene>
<keyword evidence="1" id="KW-0812">Transmembrane</keyword>
<sequence>MRRRPALSAVPTRFIITSQLRSSRQLPRVSISHHRRKHRTIRLDDRYSLVIVSCTFVGCLGFVALV</sequence>
<keyword evidence="1" id="KW-0472">Membrane</keyword>
<comment type="caution">
    <text evidence="2">The sequence shown here is derived from an EMBL/GenBank/DDBJ whole genome shotgun (WGS) entry which is preliminary data.</text>
</comment>
<evidence type="ECO:0000313" key="3">
    <source>
        <dbReference type="Proteomes" id="UP000689129"/>
    </source>
</evidence>
<dbReference type="EMBL" id="JAEMWZ010000224">
    <property type="protein sequence ID" value="KAG7130698.1"/>
    <property type="molecule type" value="Genomic_DNA"/>
</dbReference>
<feature type="transmembrane region" description="Helical" evidence="1">
    <location>
        <begin position="47"/>
        <end position="65"/>
    </location>
</feature>